<dbReference type="Proteomes" id="UP001295684">
    <property type="component" value="Unassembled WGS sequence"/>
</dbReference>
<evidence type="ECO:0000313" key="2">
    <source>
        <dbReference type="EMBL" id="CAI2372251.1"/>
    </source>
</evidence>
<dbReference type="AlphaFoldDB" id="A0AAD1XH02"/>
<evidence type="ECO:0000256" key="1">
    <source>
        <dbReference type="SAM" id="MobiDB-lite"/>
    </source>
</evidence>
<keyword evidence="3" id="KW-1185">Reference proteome</keyword>
<sequence length="314" mass="36877">MSILKYRATKNSNAIFYKLRKKKSFHIKIDNSIYHNPNAQIHKKLTNFKRGHNLCTSDERNHSEESLAPLVDQGAQGTHYDQETDKIFINRDNLGQTHEKTFKRRKEINRFIRVYLNSATAKMREKIMRPESNSETKSRMMSRNTSRGGTRKVQKSELQITEMTPLFTNKMIKKSEIKYRITKKMTQKWSFRKSSCPMNQKEKTKSLVKNYAHHKGISLSRSCAELKKVIQSERDENQQSPASGIKRKIKISKNDPKKIEKSRMNKSHTNIRFNLRNYFQKIGKVNPVSKKRILPIRSRRKSLSDNLTPSPYQS</sequence>
<evidence type="ECO:0000313" key="3">
    <source>
        <dbReference type="Proteomes" id="UP001295684"/>
    </source>
</evidence>
<feature type="region of interest" description="Disordered" evidence="1">
    <location>
        <begin position="232"/>
        <end position="267"/>
    </location>
</feature>
<feature type="compositionally biased region" description="Basic and acidic residues" evidence="1">
    <location>
        <begin position="252"/>
        <end position="263"/>
    </location>
</feature>
<feature type="region of interest" description="Disordered" evidence="1">
    <location>
        <begin position="127"/>
        <end position="156"/>
    </location>
</feature>
<proteinExistence type="predicted"/>
<gene>
    <name evidence="2" type="ORF">ECRASSUSDP1_LOCUS13579</name>
</gene>
<reference evidence="2" key="1">
    <citation type="submission" date="2023-07" db="EMBL/GenBank/DDBJ databases">
        <authorList>
            <consortium name="AG Swart"/>
            <person name="Singh M."/>
            <person name="Singh A."/>
            <person name="Seah K."/>
            <person name="Emmerich C."/>
        </authorList>
    </citation>
    <scope>NUCLEOTIDE SEQUENCE</scope>
    <source>
        <strain evidence="2">DP1</strain>
    </source>
</reference>
<feature type="compositionally biased region" description="Polar residues" evidence="1">
    <location>
        <begin position="139"/>
        <end position="148"/>
    </location>
</feature>
<comment type="caution">
    <text evidence="2">The sequence shown here is derived from an EMBL/GenBank/DDBJ whole genome shotgun (WGS) entry which is preliminary data.</text>
</comment>
<organism evidence="2 3">
    <name type="scientific">Euplotes crassus</name>
    <dbReference type="NCBI Taxonomy" id="5936"/>
    <lineage>
        <taxon>Eukaryota</taxon>
        <taxon>Sar</taxon>
        <taxon>Alveolata</taxon>
        <taxon>Ciliophora</taxon>
        <taxon>Intramacronucleata</taxon>
        <taxon>Spirotrichea</taxon>
        <taxon>Hypotrichia</taxon>
        <taxon>Euplotida</taxon>
        <taxon>Euplotidae</taxon>
        <taxon>Moneuplotes</taxon>
    </lineage>
</organism>
<accession>A0AAD1XH02</accession>
<dbReference type="EMBL" id="CAMPGE010013521">
    <property type="protein sequence ID" value="CAI2372251.1"/>
    <property type="molecule type" value="Genomic_DNA"/>
</dbReference>
<name>A0AAD1XH02_EUPCR</name>
<protein>
    <submittedName>
        <fullName evidence="2">Uncharacterized protein</fullName>
    </submittedName>
</protein>
<feature type="compositionally biased region" description="Basic and acidic residues" evidence="1">
    <location>
        <begin position="127"/>
        <end position="138"/>
    </location>
</feature>